<dbReference type="InterPro" id="IPR041679">
    <property type="entry name" value="DNA2/NAM7-like_C"/>
</dbReference>
<dbReference type="InterPro" id="IPR047187">
    <property type="entry name" value="SF1_C_Upf1"/>
</dbReference>
<feature type="compositionally biased region" description="Polar residues" evidence="5">
    <location>
        <begin position="2766"/>
        <end position="2782"/>
    </location>
</feature>
<dbReference type="GO" id="GO:0005524">
    <property type="term" value="F:ATP binding"/>
    <property type="evidence" value="ECO:0007669"/>
    <property type="project" value="UniProtKB-UniRule"/>
</dbReference>
<dbReference type="InterPro" id="IPR014016">
    <property type="entry name" value="UvrD-like_ATP-bd"/>
</dbReference>
<evidence type="ECO:0000256" key="1">
    <source>
        <dbReference type="ARBA" id="ARBA00022741"/>
    </source>
</evidence>
<feature type="compositionally biased region" description="Basic and acidic residues" evidence="5">
    <location>
        <begin position="2573"/>
        <end position="2589"/>
    </location>
</feature>
<keyword evidence="1" id="KW-0547">Nucleotide-binding</keyword>
<feature type="compositionally biased region" description="Polar residues" evidence="5">
    <location>
        <begin position="2593"/>
        <end position="2604"/>
    </location>
</feature>
<evidence type="ECO:0000313" key="6">
    <source>
        <dbReference type="Proteomes" id="UP000189703"/>
    </source>
</evidence>
<sequence>MEESVAGKKGKTIDNSLIDLVFSWSLDDILNQDLYKDQVEKIPETFLSVEQYLGSYRLPLIEETRAVLCESLEVMSKAPIAEVISLQECKPYGSLIYDIKVDSWKNKFGSGSREPYKSLPGDIFLLTDVIPETVYDLQRYGRFCTFASIVKVEGEDPGVDFEVEESGDMSLYLKVKASKAIEVKEGMQNSLFAVYLRNITTNKRIWMALHALGNLKVIKEILCSSSLVEESCDMCQSHSQDSILTNKFGVALSSKLNESQIDAVLSSISTIHCKHRSSVKLIWGPPGTGKTKTVSLLIQTFLRLNCRTLICAPTNIAIKEVASRVLRLVKESFQNESGEDLSCCSYGDVLLFGNKDRLKVLDDVEEIFLDYRVEKLLHCFQRLTGWKYRFASMIEFLLHCVSEYNIYLENEASKNEEARRENETCKEEVLSFLGWTRNRFKAIALELRKCLETFCIHLPKHIISEHNFQRMISVLDLLDCFDNLLHRDDVVDKELEKLFSHSDVENISLPAIDIFVCKTVNCSTSVVLHRTRNECISILRSLRASLEELDLPQFTDKHSIGEFCFRNASLIFCTVSSSFKLNYVVMDPVEMLVIDEAAQLRESESAIPLQLRGLKNVILVGDECQLPAMVTSKVAIEAGFGRSLFERLSLLGHPKHLLNKQYRMNPKISLFPNAKFYMNQILDAPEVKDIHYEKRYISGRMYGPYSFINISDGREVLDDVGRSRKNMVELAVVIKILQKLFKAWDGSRQKLRIGIISPYIAQVSAIQEKLGNRYEKFTGFKVTVNSVDGFQGGEEDVIIISTVRSNTYGSIGFMTNHQRTNVALTRAKHCLWILGNEKTLINSASIWGELVCNAKDRQCFFNADEDKDLAKAILQVKKEIDEIDDLLRGDSILFKSARWKVLFSDNFRRSFGKLKRTETQKSVINLLLRLANGWRPKKINYICESSSQLVKQFKIGYLYVICSVDIMKYSQYIQVLKIWDILPLEEVPNLVKRLDNIFIMFTDDYVNRCKVKYMEGDLEVPKSWDTYTHIVRYKNIRKNESVKELADDAFDGRTYVENSRVTESLLLMKFYSLSSGIVQHLLSGRDGRELDLPFEVTDQELEIVTYPRSTFILGRSGTGKTTVLTMKLIRNEQQYFLSKEGFSGVQGDISISNRKKNKFAEGVGESSQTFLRQIFVTVSPKLCLAVKKQISQLKSFICGGNVSEHTSIDMLDIDCTTEFNDIPDSFIDIPPTSYPLVITFQKLLLMLDGSMEISYFDRFHDLRELSLGNSGPSRSIALQTFIRTKEVNYDRFNLGYWPHFNSQLTKKLDSSLVFREIISHIKGGLGAGKASNGKLDREDYVNLSECRVSTLNRERREMIYDIFLEYEKKKLVNGEFDLADFVIDLHHRLKDGGYKGEEMDFVYVDEVQDLTMRQIAFLKFICKNFSEGFVFSGDTAQTIARGIDFRFQDIRSLFYKEFILESVSDSKDSSKDKGQKCISDIFHLNQNFRTHAGVLNLAQSVIDLLYCFFPLYIDILTPEMSLIYGEAPVLLESGNDENAIITIFGNSGTTGSSMIGFGAEQVILVRDDHARREVSEHVGKQALVLTIIECKGLEFQDVLLYNFFGTSPLKNQWRVIYKYMKEQDMLDSTGPISFPNFDTTKHNILCSELKQLYVAITRTRQRLWICENIEEFSKPIFDYWKKMCLVQVRQLDESLAQAMQVASSKEEWSLRGIKLFNEGNYEMATMCFERAGDAYREKWAKAAGLRAAADRMRGSNPEMARIVLMEAAEIFQNIGRAEYAAKCFIELKEFQRAGMLYREKCGASSLEDAGDCFSMAECWNFAAEVYAKGKYFSKCLSVCIRGKLFNMGLNFIEYWKENSTTGDDTFAITEELLEMERTFLEKCALHYHELNDTKAMMNFVRAFHSIDLKRVFLRSHNYLDELVLLEEESGNFVEAASIARLKGDLLLEADFLGKAERYEDASRLIILYVVGNSLWRPGSKGWPLKKFIEKEDLLNKAKFFAKKKSEFFYNCICIEATVISDQDSNLLCLEKHFSASQRLKDLRAEIFCTWKILDLLLQSHPSKYGWEHDVVSDVMTNPGVVICRNQVSVHNLVYFWNLWRERTVNILSFLQSLGTQHEDEYVAYGQFCLDYMGIRKQDSNRIHAYNLLHSDAFWLKETDGRSLWKDRNSVSMDVNQFVSHAKRYWHSQISSVGLKVLECLEKLHDFSIHNPFPIFCQAMAVLYMFEVTKFLAESKFLDWKHVRKFLALSRTKFFEYVFPLDWKQAMMEKMIYLRESSISMDLLKDIVTENINLKSVLTHGEIGRVVMLIFVSGILSDELYGMVVQRFDVNPPWKAFIEELKQNMVCRFGQLSLAVKLREALKDTYTVNWSIEPDYISPHCYMYLVERLLFLVSSCQESFFTTKSSMVEILICQEWHANLSTCSKTNMGHVMECYNFIARLVEELLLNKYVMEEWLQKSKINVNTYYQPMVLRMVVMVILLCLNSEDHWGLLFCLLSSSLLPPPFNRINPRKRNHSILQIQVELSRALKTIENPLVIVGSKKNIPKHLRPDALVINTDVTQCREDVMRVLYSKNSEHDESRSTRCSENHLPKSGSENHLPNSADVPSSCITGMVKQELKGGNENDDELLLERYKHFWETFDILLPREHEPYKNSRTFTSNTPDIKLDVKDAIRIIDAAMFRLNQNNLPNEDANLSEVRKGLLDELKQFFVAFEMSDQESVDKISTAGELFKRLQGKKPVMKSLLDTLFLQSNTDMPGGTLQMNVATETKTSPATQTQNNRNTDSGYKSKDKSKSKKTKKGKGKKK</sequence>
<evidence type="ECO:0000256" key="3">
    <source>
        <dbReference type="ARBA" id="ARBA00022806"/>
    </source>
</evidence>
<dbReference type="PROSITE" id="PS51198">
    <property type="entry name" value="UVRD_HELICASE_ATP_BIND"/>
    <property type="match status" value="1"/>
</dbReference>
<dbReference type="GeneID" id="104589402"/>
<dbReference type="GO" id="GO:0004386">
    <property type="term" value="F:helicase activity"/>
    <property type="evidence" value="ECO:0007669"/>
    <property type="project" value="UniProtKB-UniRule"/>
</dbReference>
<dbReference type="InterPro" id="IPR011990">
    <property type="entry name" value="TPR-like_helical_dom_sf"/>
</dbReference>
<dbReference type="Pfam" id="PF00580">
    <property type="entry name" value="UvrD-helicase"/>
    <property type="match status" value="1"/>
</dbReference>
<evidence type="ECO:0000256" key="2">
    <source>
        <dbReference type="ARBA" id="ARBA00022801"/>
    </source>
</evidence>
<dbReference type="Gene3D" id="3.40.50.300">
    <property type="entry name" value="P-loop containing nucleotide triphosphate hydrolases"/>
    <property type="match status" value="4"/>
</dbReference>
<reference evidence="7" key="1">
    <citation type="submission" date="2025-08" db="UniProtKB">
        <authorList>
            <consortium name="RefSeq"/>
        </authorList>
    </citation>
    <scope>IDENTIFICATION</scope>
</reference>
<dbReference type="RefSeq" id="XP_010246017.1">
    <property type="nucleotide sequence ID" value="XM_010247715.2"/>
</dbReference>
<protein>
    <submittedName>
        <fullName evidence="7">Uncharacterized protein LOC104589402</fullName>
    </submittedName>
</protein>
<dbReference type="OMA" id="PDNEMEH"/>
<accession>A0A1U7Z1T2</accession>
<dbReference type="eggNOG" id="KOG1801">
    <property type="taxonomic scope" value="Eukaryota"/>
</dbReference>
<dbReference type="STRING" id="4432.A0A1U7Z1T2"/>
<feature type="region of interest" description="Disordered" evidence="5">
    <location>
        <begin position="2572"/>
        <end position="2604"/>
    </location>
</feature>
<organism evidence="6 7">
    <name type="scientific">Nelumbo nucifera</name>
    <name type="common">Sacred lotus</name>
    <dbReference type="NCBI Taxonomy" id="4432"/>
    <lineage>
        <taxon>Eukaryota</taxon>
        <taxon>Viridiplantae</taxon>
        <taxon>Streptophyta</taxon>
        <taxon>Embryophyta</taxon>
        <taxon>Tracheophyta</taxon>
        <taxon>Spermatophyta</taxon>
        <taxon>Magnoliopsida</taxon>
        <taxon>Proteales</taxon>
        <taxon>Nelumbonaceae</taxon>
        <taxon>Nelumbo</taxon>
    </lineage>
</organism>
<dbReference type="InterPro" id="IPR039904">
    <property type="entry name" value="TRANK1"/>
</dbReference>
<dbReference type="InterPro" id="IPR045529">
    <property type="entry name" value="DUF6469"/>
</dbReference>
<evidence type="ECO:0000313" key="7">
    <source>
        <dbReference type="RefSeq" id="XP_010246017.1"/>
    </source>
</evidence>
<evidence type="ECO:0000256" key="5">
    <source>
        <dbReference type="SAM" id="MobiDB-lite"/>
    </source>
</evidence>
<dbReference type="InterPro" id="IPR041677">
    <property type="entry name" value="DNA2/NAM7_AAA_11"/>
</dbReference>
<dbReference type="KEGG" id="nnu:104589402"/>
<dbReference type="CDD" id="cd18808">
    <property type="entry name" value="SF1_C_Upf1"/>
    <property type="match status" value="1"/>
</dbReference>
<proteinExistence type="predicted"/>
<dbReference type="SUPFAM" id="SSF52540">
    <property type="entry name" value="P-loop containing nucleoside triphosphate hydrolases"/>
    <property type="match status" value="2"/>
</dbReference>
<keyword evidence="4" id="KW-0067">ATP-binding</keyword>
<dbReference type="Pfam" id="PF20073">
    <property type="entry name" value="DUF6469"/>
    <property type="match status" value="1"/>
</dbReference>
<feature type="compositionally biased region" description="Basic residues" evidence="5">
    <location>
        <begin position="2791"/>
        <end position="2804"/>
    </location>
</feature>
<dbReference type="GO" id="GO:0016787">
    <property type="term" value="F:hydrolase activity"/>
    <property type="evidence" value="ECO:0007669"/>
    <property type="project" value="UniProtKB-UniRule"/>
</dbReference>
<dbReference type="Proteomes" id="UP000189703">
    <property type="component" value="Unplaced"/>
</dbReference>
<gene>
    <name evidence="7" type="primary">LOC104589402</name>
</gene>
<feature type="region of interest" description="Disordered" evidence="5">
    <location>
        <begin position="2766"/>
        <end position="2804"/>
    </location>
</feature>
<evidence type="ECO:0000256" key="4">
    <source>
        <dbReference type="ARBA" id="ARBA00022840"/>
    </source>
</evidence>
<dbReference type="PANTHER" id="PTHR21529:SF4">
    <property type="entry name" value="TPR AND ANKYRIN REPEAT-CONTAINING PROTEIN 1"/>
    <property type="match status" value="1"/>
</dbReference>
<dbReference type="SUPFAM" id="SSF48452">
    <property type="entry name" value="TPR-like"/>
    <property type="match status" value="1"/>
</dbReference>
<dbReference type="InterPro" id="IPR027417">
    <property type="entry name" value="P-loop_NTPase"/>
</dbReference>
<dbReference type="Pfam" id="PF13086">
    <property type="entry name" value="AAA_11"/>
    <property type="match status" value="1"/>
</dbReference>
<keyword evidence="3" id="KW-0347">Helicase</keyword>
<dbReference type="PANTHER" id="PTHR21529">
    <property type="entry name" value="MAMMARY TURMOR VIRUS RECEPTOR HOMOLOG 1, 2 MTVR1, 2"/>
    <property type="match status" value="1"/>
</dbReference>
<name>A0A1U7Z1T2_NELNU</name>
<dbReference type="GO" id="GO:0005694">
    <property type="term" value="C:chromosome"/>
    <property type="evidence" value="ECO:0007669"/>
    <property type="project" value="UniProtKB-ARBA"/>
</dbReference>
<keyword evidence="2" id="KW-0378">Hydrolase</keyword>
<dbReference type="Pfam" id="PF13087">
    <property type="entry name" value="AAA_12"/>
    <property type="match status" value="1"/>
</dbReference>
<dbReference type="OrthoDB" id="3156807at2759"/>
<keyword evidence="6" id="KW-1185">Reference proteome</keyword>
<dbReference type="FunFam" id="3.40.50.300:FF:000326">
    <property type="entry name" value="P-loop containing nucleoside triphosphate hydrolase"/>
    <property type="match status" value="1"/>
</dbReference>